<protein>
    <recommendedName>
        <fullName evidence="1">Arb2 domain-containing protein</fullName>
    </recommendedName>
</protein>
<dbReference type="Proteomes" id="UP000823941">
    <property type="component" value="Chromosome 21"/>
</dbReference>
<organism evidence="2 3">
    <name type="scientific">Plutella xylostella</name>
    <name type="common">Diamondback moth</name>
    <name type="synonym">Plutella maculipennis</name>
    <dbReference type="NCBI Taxonomy" id="51655"/>
    <lineage>
        <taxon>Eukaryota</taxon>
        <taxon>Metazoa</taxon>
        <taxon>Ecdysozoa</taxon>
        <taxon>Arthropoda</taxon>
        <taxon>Hexapoda</taxon>
        <taxon>Insecta</taxon>
        <taxon>Pterygota</taxon>
        <taxon>Neoptera</taxon>
        <taxon>Endopterygota</taxon>
        <taxon>Lepidoptera</taxon>
        <taxon>Glossata</taxon>
        <taxon>Ditrysia</taxon>
        <taxon>Yponomeutoidea</taxon>
        <taxon>Plutellidae</taxon>
        <taxon>Plutella</taxon>
    </lineage>
</organism>
<dbReference type="InterPro" id="IPR053858">
    <property type="entry name" value="Arb2_dom"/>
</dbReference>
<evidence type="ECO:0000313" key="3">
    <source>
        <dbReference type="Proteomes" id="UP000823941"/>
    </source>
</evidence>
<dbReference type="PANTHER" id="PTHR21357">
    <property type="entry name" value="FAM172 FAMILY PROTEIN HOMOLOG CG10038"/>
    <property type="match status" value="1"/>
</dbReference>
<comment type="caution">
    <text evidence="2">The sequence shown here is derived from an EMBL/GenBank/DDBJ whole genome shotgun (WGS) entry which is preliminary data.</text>
</comment>
<feature type="domain" description="Arb2" evidence="1">
    <location>
        <begin position="38"/>
        <end position="185"/>
    </location>
</feature>
<dbReference type="InterPro" id="IPR029058">
    <property type="entry name" value="AB_hydrolase_fold"/>
</dbReference>
<evidence type="ECO:0000313" key="2">
    <source>
        <dbReference type="EMBL" id="KAG7300374.1"/>
    </source>
</evidence>
<dbReference type="SUPFAM" id="SSF53474">
    <property type="entry name" value="alpha/beta-Hydrolases"/>
    <property type="match status" value="1"/>
</dbReference>
<name>A0ABQ7Q552_PLUXY</name>
<gene>
    <name evidence="2" type="ORF">JYU34_015974</name>
</gene>
<feature type="domain" description="Arb2" evidence="1">
    <location>
        <begin position="188"/>
        <end position="277"/>
    </location>
</feature>
<reference evidence="2 3" key="1">
    <citation type="submission" date="2021-06" db="EMBL/GenBank/DDBJ databases">
        <title>A haploid diamondback moth (Plutella xylostella L.) genome assembly resolves 31 chromosomes and identifies a diamide resistance mutation.</title>
        <authorList>
            <person name="Ward C.M."/>
            <person name="Perry K.D."/>
            <person name="Baker G."/>
            <person name="Powis K."/>
            <person name="Heckel D.G."/>
            <person name="Baxter S.W."/>
        </authorList>
    </citation>
    <scope>NUCLEOTIDE SEQUENCE [LARGE SCALE GENOMIC DNA]</scope>
    <source>
        <strain evidence="2 3">LV</strain>
        <tissue evidence="2">Single pupa</tissue>
    </source>
</reference>
<proteinExistence type="predicted"/>
<dbReference type="Pfam" id="PF22749">
    <property type="entry name" value="Arb2"/>
    <property type="match status" value="2"/>
</dbReference>
<accession>A0ABQ7Q552</accession>
<dbReference type="InterPro" id="IPR048263">
    <property type="entry name" value="Arb2"/>
</dbReference>
<dbReference type="PANTHER" id="PTHR21357:SF4">
    <property type="entry name" value="FAM172 FAMILY PROTEIN HOMOLOG CG10038"/>
    <property type="match status" value="1"/>
</dbReference>
<evidence type="ECO:0000259" key="1">
    <source>
        <dbReference type="Pfam" id="PF22749"/>
    </source>
</evidence>
<dbReference type="Gene3D" id="3.40.50.1820">
    <property type="entry name" value="alpha/beta hydrolase"/>
    <property type="match status" value="1"/>
</dbReference>
<sequence>MKRFRTLIFKFNFESLNSQFSFTNFCRRQHSRVMTSTKSISDMGYAFNTGGQLRKLEANGEPGDTPFQFNISENHQECQKNYEELGEVITEYVYKLLEENENLVKLPVPTDSKAGTFVYASRDYDKKDTLLVLIHGSGVVRAGQWARSLIINDSLNSGTQIPYIRKAIAKDYGVIILNTNDNYTSEGDKIPHSSNPEEHAIYVWKTYIASCSASSVAIVAHSYGGVVTLALADKIKDFEKKVKAIAFTDSVHGFSQFKITKHLKQIAKNWVASGEPLDTPMKTSQHDIVRVSAGHPKHEMTSHACIESVFKFIDEKITKT</sequence>
<dbReference type="EMBL" id="JAHIBW010000021">
    <property type="protein sequence ID" value="KAG7300374.1"/>
    <property type="molecule type" value="Genomic_DNA"/>
</dbReference>
<keyword evidence="3" id="KW-1185">Reference proteome</keyword>